<accession>A0A1F5GHA6</accession>
<evidence type="ECO:0000256" key="1">
    <source>
        <dbReference type="SAM" id="Phobius"/>
    </source>
</evidence>
<gene>
    <name evidence="2" type="ORF">A3D81_00140</name>
</gene>
<keyword evidence="1" id="KW-0812">Transmembrane</keyword>
<feature type="transmembrane region" description="Helical" evidence="1">
    <location>
        <begin position="245"/>
        <end position="273"/>
    </location>
</feature>
<feature type="transmembrane region" description="Helical" evidence="1">
    <location>
        <begin position="429"/>
        <end position="448"/>
    </location>
</feature>
<dbReference type="STRING" id="1797715.A3D81_00140"/>
<feature type="transmembrane region" description="Helical" evidence="1">
    <location>
        <begin position="206"/>
        <end position="233"/>
    </location>
</feature>
<feature type="transmembrane region" description="Helical" evidence="1">
    <location>
        <begin position="175"/>
        <end position="194"/>
    </location>
</feature>
<keyword evidence="1" id="KW-1133">Transmembrane helix</keyword>
<dbReference type="AlphaFoldDB" id="A0A1F5GHA6"/>
<evidence type="ECO:0008006" key="4">
    <source>
        <dbReference type="Google" id="ProtNLM"/>
    </source>
</evidence>
<keyword evidence="1" id="KW-0472">Membrane</keyword>
<dbReference type="Proteomes" id="UP000178492">
    <property type="component" value="Unassembled WGS sequence"/>
</dbReference>
<protein>
    <recommendedName>
        <fullName evidence="4">Membrane protein 6-pyruvoyl-tetrahydropterin synthase-related domain-containing protein</fullName>
    </recommendedName>
</protein>
<evidence type="ECO:0000313" key="3">
    <source>
        <dbReference type="Proteomes" id="UP000178492"/>
    </source>
</evidence>
<organism evidence="2 3">
    <name type="scientific">Candidatus Curtissbacteria bacterium RIFCSPHIGHO2_02_FULL_40_17</name>
    <dbReference type="NCBI Taxonomy" id="1797715"/>
    <lineage>
        <taxon>Bacteria</taxon>
        <taxon>Candidatus Curtissiibacteriota</taxon>
    </lineage>
</organism>
<reference evidence="2 3" key="1">
    <citation type="journal article" date="2016" name="Nat. Commun.">
        <title>Thousands of microbial genomes shed light on interconnected biogeochemical processes in an aquifer system.</title>
        <authorList>
            <person name="Anantharaman K."/>
            <person name="Brown C.T."/>
            <person name="Hug L.A."/>
            <person name="Sharon I."/>
            <person name="Castelle C.J."/>
            <person name="Probst A.J."/>
            <person name="Thomas B.C."/>
            <person name="Singh A."/>
            <person name="Wilkins M.J."/>
            <person name="Karaoz U."/>
            <person name="Brodie E.L."/>
            <person name="Williams K.H."/>
            <person name="Hubbard S.S."/>
            <person name="Banfield J.F."/>
        </authorList>
    </citation>
    <scope>NUCLEOTIDE SEQUENCE [LARGE SCALE GENOMIC DNA]</scope>
</reference>
<comment type="caution">
    <text evidence="2">The sequence shown here is derived from an EMBL/GenBank/DDBJ whole genome shotgun (WGS) entry which is preliminary data.</text>
</comment>
<feature type="transmembrane region" description="Helical" evidence="1">
    <location>
        <begin position="769"/>
        <end position="787"/>
    </location>
</feature>
<feature type="transmembrane region" description="Helical" evidence="1">
    <location>
        <begin position="285"/>
        <end position="304"/>
    </location>
</feature>
<feature type="transmembrane region" description="Helical" evidence="1">
    <location>
        <begin position="91"/>
        <end position="110"/>
    </location>
</feature>
<feature type="transmembrane region" description="Helical" evidence="1">
    <location>
        <begin position="356"/>
        <end position="375"/>
    </location>
</feature>
<name>A0A1F5GHA6_9BACT</name>
<feature type="transmembrane region" description="Helical" evidence="1">
    <location>
        <begin position="324"/>
        <end position="344"/>
    </location>
</feature>
<proteinExistence type="predicted"/>
<evidence type="ECO:0000313" key="2">
    <source>
        <dbReference type="EMBL" id="OGD91240.1"/>
    </source>
</evidence>
<sequence>MRFSRAAIIVLLVLLTLPFVWPLLKVGYTTNMGSLEPATLVMARRVAEDGIWGWYHNWYLGFPFRFAGPPLTWWLLGFLQKINLADVLVSYRLLLFASLLAFPVSFYFLAKKIFESAIDSLDATKKRSADLKINVTSLSSPRSSLRPASAIGKTRSLLRAGLRHVFGWRQSYQSLPAFISAVALLFLPSIGYLFPKYFAVGQNFGFAPSWILGASSSRSLALALLPILLLIYWNLVAKINLRNLILAIAATAVFFLIDGVTPYSLLVGTAAILIIEGKKNFFEKLTVVSLAMLLAFLIDAFYFTPENIKLIALSPSISGIGLVSFLKIIFQAAVGLGPAILALFWLKLLDKKRSHLAFIILWLLPFLAITLLFYFSNRNFLTEYTRFLPEVEMGIALLFGLVAQKVNFQFSLLAKELARSKLFNFQFKAATRAIVILIPLVTLLYSLYNLPKRQSIFKPHADISKTVEYEIAKWLEVETRNQKPETINNKPKSELKVSSFQFPVSSSRVFLSGSTAFWLNEFAPSVWQVRGDIDQASTNRFWDRATYQIRNSSDPAETQDWLKALRVSYIVVHDNNSREYYHDFAYPAKFEQVCLEIAGPVASFPPASARSSQKSEVDQRDNVELRAVEGPSTGATRSECELVYDNGQGDRIYQLDANLASIASLKGLNNLSKFSPRDEKILLSNYVEWFAGGEKIVVKEDKSKLLINTKIDSDKVISMGVTFDSAWKAQDSFGNQLTITKDPFENMVIVPRKIGQQEITLIFSEGLDLWVGIGISLLSLFWVIFLLPKQLPKILKWVKSGWEEE</sequence>
<dbReference type="EMBL" id="MFBE01000019">
    <property type="protein sequence ID" value="OGD91240.1"/>
    <property type="molecule type" value="Genomic_DNA"/>
</dbReference>